<dbReference type="InterPro" id="IPR002933">
    <property type="entry name" value="Peptidase_M20"/>
</dbReference>
<sequence>MGKENILTDFDIYNFESEEIITGISEWAAIESPTYNANSVNKMMDVAESFMSGMGADIVRTPGSGGYGDALQASFRFEHNSESKGILILGHLDTVHLEGTTSKELPIRREGDKLFGPGVFDMKGGMYMACNVVKQILKVKDGLSLPVSFLFIPDEEIGSPSTRHLIEEVAQSHKYVLVPEPARPGKLITGRHSFLRYILHVYGKPAHAGVATGIGRSAISVMAKVIEQVESYSDVTKEITYRVGNINGGNFVNVIPTECHAEVLCVAPSTEAVREIQNCMGVIESPDPDVRVEVETGPIRPL</sequence>
<evidence type="ECO:0000256" key="1">
    <source>
        <dbReference type="ARBA" id="ARBA00022801"/>
    </source>
</evidence>
<evidence type="ECO:0000313" key="3">
    <source>
        <dbReference type="EMBL" id="SVC05922.1"/>
    </source>
</evidence>
<dbReference type="PANTHER" id="PTHR43808:SF9">
    <property type="entry name" value="BLL0789 PROTEIN"/>
    <property type="match status" value="1"/>
</dbReference>
<dbReference type="InterPro" id="IPR001261">
    <property type="entry name" value="ArgE/DapE_CS"/>
</dbReference>
<dbReference type="Pfam" id="PF01546">
    <property type="entry name" value="Peptidase_M20"/>
    <property type="match status" value="1"/>
</dbReference>
<dbReference type="GO" id="GO:0016787">
    <property type="term" value="F:hydrolase activity"/>
    <property type="evidence" value="ECO:0007669"/>
    <property type="project" value="UniProtKB-KW"/>
</dbReference>
<proteinExistence type="predicted"/>
<dbReference type="Gene3D" id="3.30.70.360">
    <property type="match status" value="1"/>
</dbReference>
<reference evidence="3" key="1">
    <citation type="submission" date="2018-05" db="EMBL/GenBank/DDBJ databases">
        <authorList>
            <person name="Lanie J.A."/>
            <person name="Ng W.-L."/>
            <person name="Kazmierczak K.M."/>
            <person name="Andrzejewski T.M."/>
            <person name="Davidsen T.M."/>
            <person name="Wayne K.J."/>
            <person name="Tettelin H."/>
            <person name="Glass J.I."/>
            <person name="Rusch D."/>
            <person name="Podicherti R."/>
            <person name="Tsui H.-C.T."/>
            <person name="Winkler M.E."/>
        </authorList>
    </citation>
    <scope>NUCLEOTIDE SEQUENCE</scope>
</reference>
<feature type="non-terminal residue" evidence="3">
    <location>
        <position position="302"/>
    </location>
</feature>
<gene>
    <name evidence="3" type="ORF">METZ01_LOCUS258776</name>
</gene>
<name>A0A382J3A9_9ZZZZ</name>
<dbReference type="Gene3D" id="3.40.630.10">
    <property type="entry name" value="Zn peptidases"/>
    <property type="match status" value="1"/>
</dbReference>
<dbReference type="EMBL" id="UINC01071198">
    <property type="protein sequence ID" value="SVC05922.1"/>
    <property type="molecule type" value="Genomic_DNA"/>
</dbReference>
<dbReference type="PANTHER" id="PTHR43808">
    <property type="entry name" value="ACETYLORNITHINE DEACETYLASE"/>
    <property type="match status" value="1"/>
</dbReference>
<dbReference type="InterPro" id="IPR050072">
    <property type="entry name" value="Peptidase_M20A"/>
</dbReference>
<protein>
    <submittedName>
        <fullName evidence="3">Uncharacterized protein</fullName>
    </submittedName>
</protein>
<accession>A0A382J3A9</accession>
<dbReference type="SUPFAM" id="SSF53187">
    <property type="entry name" value="Zn-dependent exopeptidases"/>
    <property type="match status" value="1"/>
</dbReference>
<dbReference type="PROSITE" id="PS00758">
    <property type="entry name" value="ARGE_DAPE_CPG2_1"/>
    <property type="match status" value="1"/>
</dbReference>
<keyword evidence="1" id="KW-0378">Hydrolase</keyword>
<dbReference type="AlphaFoldDB" id="A0A382J3A9"/>
<evidence type="ECO:0000256" key="2">
    <source>
        <dbReference type="ARBA" id="ARBA00022833"/>
    </source>
</evidence>
<keyword evidence="2" id="KW-0862">Zinc</keyword>
<organism evidence="3">
    <name type="scientific">marine metagenome</name>
    <dbReference type="NCBI Taxonomy" id="408172"/>
    <lineage>
        <taxon>unclassified sequences</taxon>
        <taxon>metagenomes</taxon>
        <taxon>ecological metagenomes</taxon>
    </lineage>
</organism>